<proteinExistence type="predicted"/>
<evidence type="ECO:0000313" key="1">
    <source>
        <dbReference type="EMBL" id="BBE18697.1"/>
    </source>
</evidence>
<dbReference type="AlphaFoldDB" id="A0A5K7SB79"/>
<evidence type="ECO:0000313" key="2">
    <source>
        <dbReference type="Proteomes" id="UP001193389"/>
    </source>
</evidence>
<sequence>MLHRDSKKKKPQKFPTGSPFFELIRIKEHENPDDWICDQV</sequence>
<dbReference type="KEGG" id="anf:AQPE_2861"/>
<dbReference type="Proteomes" id="UP001193389">
    <property type="component" value="Chromosome"/>
</dbReference>
<name>A0A5K7SB79_9BACT</name>
<reference evidence="1" key="1">
    <citation type="journal article" date="2020" name="Int. J. Syst. Evol. Microbiol.">
        <title>Aquipluma nitroreducens gen. nov. sp. nov., a novel facultatively anaerobic bacterium isolated from a freshwater lake.</title>
        <authorList>
            <person name="Watanabe M."/>
            <person name="Kojima H."/>
            <person name="Fukui M."/>
        </authorList>
    </citation>
    <scope>NUCLEOTIDE SEQUENCE</scope>
    <source>
        <strain evidence="1">MeG22</strain>
    </source>
</reference>
<dbReference type="EMBL" id="AP018694">
    <property type="protein sequence ID" value="BBE18697.1"/>
    <property type="molecule type" value="Genomic_DNA"/>
</dbReference>
<organism evidence="1 2">
    <name type="scientific">Aquipluma nitroreducens</name>
    <dbReference type="NCBI Taxonomy" id="2010828"/>
    <lineage>
        <taxon>Bacteria</taxon>
        <taxon>Pseudomonadati</taxon>
        <taxon>Bacteroidota</taxon>
        <taxon>Bacteroidia</taxon>
        <taxon>Marinilabiliales</taxon>
        <taxon>Prolixibacteraceae</taxon>
        <taxon>Aquipluma</taxon>
    </lineage>
</organism>
<accession>A0A5K7SB79</accession>
<protein>
    <submittedName>
        <fullName evidence="1">Uncharacterized protein</fullName>
    </submittedName>
</protein>
<gene>
    <name evidence="1" type="ORF">AQPE_2861</name>
</gene>
<keyword evidence="2" id="KW-1185">Reference proteome</keyword>